<dbReference type="Proteomes" id="UP000199462">
    <property type="component" value="Unassembled WGS sequence"/>
</dbReference>
<name>A0A1I6JUL0_9FLAO</name>
<proteinExistence type="predicted"/>
<keyword evidence="2" id="KW-1185">Reference proteome</keyword>
<evidence type="ECO:0000313" key="1">
    <source>
        <dbReference type="EMBL" id="SFR82662.1"/>
    </source>
</evidence>
<dbReference type="AlphaFoldDB" id="A0A1I6JUL0"/>
<organism evidence="1 2">
    <name type="scientific">Maribacter stanieri</name>
    <dbReference type="NCBI Taxonomy" id="440514"/>
    <lineage>
        <taxon>Bacteria</taxon>
        <taxon>Pseudomonadati</taxon>
        <taxon>Bacteroidota</taxon>
        <taxon>Flavobacteriia</taxon>
        <taxon>Flavobacteriales</taxon>
        <taxon>Flavobacteriaceae</taxon>
        <taxon>Maribacter</taxon>
    </lineage>
</organism>
<evidence type="ECO:0000313" key="2">
    <source>
        <dbReference type="Proteomes" id="UP000199462"/>
    </source>
</evidence>
<dbReference type="EMBL" id="FOYX01000003">
    <property type="protein sequence ID" value="SFR82662.1"/>
    <property type="molecule type" value="Genomic_DNA"/>
</dbReference>
<sequence length="134" mass="15607">MVFSLMQGHINAQENMENIETPFGDTFTLSSTKKSFTIGTNEENVKIELLDFMKEWGYDALPEYENRDHYSDVQYTLQVDIKGNKNTFNFYSSEIKQNDNFTIDLENYTLLILSDNYANTSASIEMKINKKNKE</sequence>
<protein>
    <submittedName>
        <fullName evidence="1">Uncharacterized protein</fullName>
    </submittedName>
</protein>
<reference evidence="2" key="1">
    <citation type="submission" date="2016-10" db="EMBL/GenBank/DDBJ databases">
        <authorList>
            <person name="Varghese N."/>
            <person name="Submissions S."/>
        </authorList>
    </citation>
    <scope>NUCLEOTIDE SEQUENCE [LARGE SCALE GENOMIC DNA]</scope>
    <source>
        <strain evidence="2">DSM 19891</strain>
    </source>
</reference>
<gene>
    <name evidence="1" type="ORF">SAMN04488010_3066</name>
</gene>
<accession>A0A1I6JUL0</accession>